<dbReference type="InterPro" id="IPR029058">
    <property type="entry name" value="AB_hydrolase_fold"/>
</dbReference>
<dbReference type="SUPFAM" id="SSF53474">
    <property type="entry name" value="alpha/beta-Hydrolases"/>
    <property type="match status" value="1"/>
</dbReference>
<dbReference type="InterPro" id="IPR002925">
    <property type="entry name" value="Dienelactn_hydro"/>
</dbReference>
<evidence type="ECO:0000313" key="3">
    <source>
        <dbReference type="Proteomes" id="UP000092932"/>
    </source>
</evidence>
<evidence type="ECO:0000259" key="1">
    <source>
        <dbReference type="Pfam" id="PF01738"/>
    </source>
</evidence>
<dbReference type="RefSeq" id="WP_067676585.1">
    <property type="nucleotide sequence ID" value="NZ_CP016591.1"/>
</dbReference>
<keyword evidence="2" id="KW-0378">Hydrolase</keyword>
<dbReference type="Proteomes" id="UP000092932">
    <property type="component" value="Chromosome"/>
</dbReference>
<evidence type="ECO:0000313" key="2">
    <source>
        <dbReference type="EMBL" id="ANY19310.1"/>
    </source>
</evidence>
<dbReference type="GO" id="GO:0016787">
    <property type="term" value="F:hydrolase activity"/>
    <property type="evidence" value="ECO:0007669"/>
    <property type="project" value="UniProtKB-KW"/>
</dbReference>
<organism evidence="2 3">
    <name type="scientific">Tsuneonella dongtanensis</name>
    <dbReference type="NCBI Taxonomy" id="692370"/>
    <lineage>
        <taxon>Bacteria</taxon>
        <taxon>Pseudomonadati</taxon>
        <taxon>Pseudomonadota</taxon>
        <taxon>Alphaproteobacteria</taxon>
        <taxon>Sphingomonadales</taxon>
        <taxon>Erythrobacteraceae</taxon>
        <taxon>Tsuneonella</taxon>
    </lineage>
</organism>
<dbReference type="AlphaFoldDB" id="A0A1B2AAX0"/>
<dbReference type="Gene3D" id="3.40.50.1820">
    <property type="entry name" value="alpha/beta hydrolase"/>
    <property type="match status" value="1"/>
</dbReference>
<keyword evidence="3" id="KW-1185">Reference proteome</keyword>
<reference evidence="2 3" key="1">
    <citation type="submission" date="2016-07" db="EMBL/GenBank/DDBJ databases">
        <title>Complete genome sequence of Altererythrobacter dongtanensis KCTC 22672, a type strain with esterase isolated from tidal flat.</title>
        <authorList>
            <person name="Cheng H."/>
            <person name="Wu Y.-H."/>
            <person name="Zhou P."/>
            <person name="Huo Y.-Y."/>
            <person name="Wang C.-S."/>
            <person name="Xu X.-W."/>
        </authorList>
    </citation>
    <scope>NUCLEOTIDE SEQUENCE [LARGE SCALE GENOMIC DNA]</scope>
    <source>
        <strain evidence="2 3">KCTC 22672</strain>
    </source>
</reference>
<accession>A0A1B2AAX0</accession>
<dbReference type="STRING" id="692370.A6F68_00781"/>
<dbReference type="KEGG" id="ado:A6F68_00781"/>
<gene>
    <name evidence="2" type="ORF">A6F68_00781</name>
</gene>
<proteinExistence type="predicted"/>
<sequence>MCDEADLAAFEKKGLARREFAAVGALVGLAACTSMSGDEGSAGLTESAVAVKTPDGTMDGFFVHPAKAAPGVILWPDIAGLREAKRAMARRLAASGYAVLVPNPYYRDVVGEQFADFATFAAQKGFEKVGPWRAKATDPQAIARDATALAAWLDSQRAVDRKRGIGNQGYCMGGPYTIHAAASVPSRIKAAASFHGGGLVTDAPTSPHKRLQSGARYLIAIARNDDAKQPAAKTILRETADAQEVSAEIEVYAADHGWCVPDSPAYNAAEADRAWGRLLALYAQL</sequence>
<protein>
    <submittedName>
        <fullName evidence="2">Dienelactone hydrolase family protein</fullName>
    </submittedName>
</protein>
<dbReference type="Pfam" id="PF01738">
    <property type="entry name" value="DLH"/>
    <property type="match status" value="1"/>
</dbReference>
<feature type="domain" description="Dienelactone hydrolase" evidence="1">
    <location>
        <begin position="58"/>
        <end position="283"/>
    </location>
</feature>
<dbReference type="PANTHER" id="PTHR46623">
    <property type="entry name" value="CARBOXYMETHYLENEBUTENOLIDASE-RELATED"/>
    <property type="match status" value="1"/>
</dbReference>
<dbReference type="InterPro" id="IPR051049">
    <property type="entry name" value="Dienelactone_hydrolase-like"/>
</dbReference>
<name>A0A1B2AAX0_9SPHN</name>
<dbReference type="OrthoDB" id="9787933at2"/>
<dbReference type="PANTHER" id="PTHR46623:SF10">
    <property type="entry name" value="CARBOXYMETHYLENEBUTENOLIDASE HOMOLOG"/>
    <property type="match status" value="1"/>
</dbReference>
<dbReference type="EMBL" id="CP016591">
    <property type="protein sequence ID" value="ANY19310.1"/>
    <property type="molecule type" value="Genomic_DNA"/>
</dbReference>